<accession>A0ABZ3EV48</accession>
<dbReference type="SUPFAM" id="SSF52540">
    <property type="entry name" value="P-loop containing nucleoside triphosphate hydrolases"/>
    <property type="match status" value="1"/>
</dbReference>
<sequence>MNAIQVENVSKVYRIYDRPSDRLKEAIRPGHKIYHRPFYALNDISFSIESGETVGIIGVNGSGKSTILKIITGVLKQTEGNVFVNGKVSALLELGAGFDEEYTGIENIYMNGSILGYTREEMDAKKEEILKFADIGDFVYQPVKTYSSGMLVRLAFALAINVEPEILIIDEALAVGDAFFQAKCFHKLEEIKQSGTTILFVSHDIVSVKKMCSRVVWLDKGVLREVGEANAVCERYMSAQIERTNAENEKLLSQIKMHNETSGIEANSMIKRFPRLDIQKAEAITGTGKVEILSFYIKDKNGKESKLLKVEEEYSFGIVARFHESLEHVIFGFELENLRGVRVFGINNFMEKKYIGQVSNNKVYEALFSLKLPRMCKGEYLITLAVAAGTQENHVVHSRIHNCQTIFVENEGFNIALIELDADTRILEYDNKDIVIR</sequence>
<comment type="similarity">
    <text evidence="1">Belongs to the ABC transporter superfamily.</text>
</comment>
<dbReference type="InterPro" id="IPR017871">
    <property type="entry name" value="ABC_transporter-like_CS"/>
</dbReference>
<dbReference type="PROSITE" id="PS00211">
    <property type="entry name" value="ABC_TRANSPORTER_1"/>
    <property type="match status" value="1"/>
</dbReference>
<dbReference type="CDD" id="cd10147">
    <property type="entry name" value="Wzt_C-like"/>
    <property type="match status" value="1"/>
</dbReference>
<dbReference type="Pfam" id="PF00005">
    <property type="entry name" value="ABC_tran"/>
    <property type="match status" value="1"/>
</dbReference>
<name>A0ABZ3EV48_9FIRM</name>
<reference evidence="6 7" key="1">
    <citation type="submission" date="2024-02" db="EMBL/GenBank/DDBJ databases">
        <title>Bacterial strain from lacustrine sediment.</title>
        <authorList>
            <person name="Petit C."/>
            <person name="Fadhlaoui K."/>
        </authorList>
    </citation>
    <scope>NUCLEOTIDE SEQUENCE [LARGE SCALE GENOMIC DNA]</scope>
    <source>
        <strain evidence="6 7">IPX-CK</strain>
    </source>
</reference>
<evidence type="ECO:0000256" key="3">
    <source>
        <dbReference type="ARBA" id="ARBA00022741"/>
    </source>
</evidence>
<dbReference type="InterPro" id="IPR003593">
    <property type="entry name" value="AAA+_ATPase"/>
</dbReference>
<organism evidence="6 7">
    <name type="scientific">Kineothrix sedimenti</name>
    <dbReference type="NCBI Taxonomy" id="3123317"/>
    <lineage>
        <taxon>Bacteria</taxon>
        <taxon>Bacillati</taxon>
        <taxon>Bacillota</taxon>
        <taxon>Clostridia</taxon>
        <taxon>Lachnospirales</taxon>
        <taxon>Lachnospiraceae</taxon>
        <taxon>Kineothrix</taxon>
    </lineage>
</organism>
<dbReference type="PANTHER" id="PTHR46743:SF2">
    <property type="entry name" value="TEICHOIC ACIDS EXPORT ATP-BINDING PROTEIN TAGH"/>
    <property type="match status" value="1"/>
</dbReference>
<dbReference type="CDD" id="cd03220">
    <property type="entry name" value="ABC_KpsT_Wzt"/>
    <property type="match status" value="1"/>
</dbReference>
<keyword evidence="2" id="KW-0813">Transport</keyword>
<dbReference type="InterPro" id="IPR029439">
    <property type="entry name" value="Wzt_C"/>
</dbReference>
<feature type="domain" description="ABC transporter" evidence="5">
    <location>
        <begin position="4"/>
        <end position="245"/>
    </location>
</feature>
<evidence type="ECO:0000256" key="4">
    <source>
        <dbReference type="ARBA" id="ARBA00022840"/>
    </source>
</evidence>
<dbReference type="PROSITE" id="PS50893">
    <property type="entry name" value="ABC_TRANSPORTER_2"/>
    <property type="match status" value="1"/>
</dbReference>
<gene>
    <name evidence="6" type="ORF">V6984_18530</name>
</gene>
<evidence type="ECO:0000259" key="5">
    <source>
        <dbReference type="PROSITE" id="PS50893"/>
    </source>
</evidence>
<keyword evidence="7" id="KW-1185">Reference proteome</keyword>
<dbReference type="RefSeq" id="WP_342757078.1">
    <property type="nucleotide sequence ID" value="NZ_CP146256.1"/>
</dbReference>
<dbReference type="Proteomes" id="UP001451571">
    <property type="component" value="Chromosome"/>
</dbReference>
<dbReference type="Gene3D" id="2.70.50.60">
    <property type="entry name" value="abc- transporter (atp binding component) like domain"/>
    <property type="match status" value="1"/>
</dbReference>
<keyword evidence="3" id="KW-0547">Nucleotide-binding</keyword>
<dbReference type="SMART" id="SM00382">
    <property type="entry name" value="AAA"/>
    <property type="match status" value="1"/>
</dbReference>
<evidence type="ECO:0000313" key="6">
    <source>
        <dbReference type="EMBL" id="XAH73474.1"/>
    </source>
</evidence>
<dbReference type="InterPro" id="IPR015860">
    <property type="entry name" value="ABC_transpr_TagH-like"/>
</dbReference>
<proteinExistence type="inferred from homology"/>
<keyword evidence="4 6" id="KW-0067">ATP-binding</keyword>
<dbReference type="InterPro" id="IPR050683">
    <property type="entry name" value="Bact_Polysacc_Export_ATP-bd"/>
</dbReference>
<evidence type="ECO:0000313" key="7">
    <source>
        <dbReference type="Proteomes" id="UP001451571"/>
    </source>
</evidence>
<dbReference type="Gene3D" id="3.40.50.300">
    <property type="entry name" value="P-loop containing nucleotide triphosphate hydrolases"/>
    <property type="match status" value="1"/>
</dbReference>
<dbReference type="InterPro" id="IPR027417">
    <property type="entry name" value="P-loop_NTPase"/>
</dbReference>
<evidence type="ECO:0000256" key="2">
    <source>
        <dbReference type="ARBA" id="ARBA00022448"/>
    </source>
</evidence>
<dbReference type="InterPro" id="IPR003439">
    <property type="entry name" value="ABC_transporter-like_ATP-bd"/>
</dbReference>
<protein>
    <submittedName>
        <fullName evidence="6">ABC transporter ATP-binding protein</fullName>
    </submittedName>
</protein>
<dbReference type="PANTHER" id="PTHR46743">
    <property type="entry name" value="TEICHOIC ACIDS EXPORT ATP-BINDING PROTEIN TAGH"/>
    <property type="match status" value="1"/>
</dbReference>
<dbReference type="EMBL" id="CP146256">
    <property type="protein sequence ID" value="XAH73474.1"/>
    <property type="molecule type" value="Genomic_DNA"/>
</dbReference>
<dbReference type="Pfam" id="PF14524">
    <property type="entry name" value="Wzt_C"/>
    <property type="match status" value="1"/>
</dbReference>
<dbReference type="GO" id="GO:0005524">
    <property type="term" value="F:ATP binding"/>
    <property type="evidence" value="ECO:0007669"/>
    <property type="project" value="UniProtKB-KW"/>
</dbReference>
<evidence type="ECO:0000256" key="1">
    <source>
        <dbReference type="ARBA" id="ARBA00005417"/>
    </source>
</evidence>